<evidence type="ECO:0000259" key="2">
    <source>
        <dbReference type="Pfam" id="PF04892"/>
    </source>
</evidence>
<dbReference type="Pfam" id="PF04892">
    <property type="entry name" value="VanZ"/>
    <property type="match status" value="1"/>
</dbReference>
<accession>A0ABP3Q5S5</accession>
<feature type="transmembrane region" description="Helical" evidence="1">
    <location>
        <begin position="68"/>
        <end position="87"/>
    </location>
</feature>
<reference evidence="4" key="1">
    <citation type="journal article" date="2019" name="Int. J. Syst. Evol. Microbiol.">
        <title>The Global Catalogue of Microorganisms (GCM) 10K type strain sequencing project: providing services to taxonomists for standard genome sequencing and annotation.</title>
        <authorList>
            <consortium name="The Broad Institute Genomics Platform"/>
            <consortium name="The Broad Institute Genome Sequencing Center for Infectious Disease"/>
            <person name="Wu L."/>
            <person name="Ma J."/>
        </authorList>
    </citation>
    <scope>NUCLEOTIDE SEQUENCE [LARGE SCALE GENOMIC DNA]</scope>
    <source>
        <strain evidence="4">JCM 15089</strain>
    </source>
</reference>
<organism evidence="3 4">
    <name type="scientific">Rhizomicrobium electricum</name>
    <dbReference type="NCBI Taxonomy" id="480070"/>
    <lineage>
        <taxon>Bacteria</taxon>
        <taxon>Pseudomonadati</taxon>
        <taxon>Pseudomonadota</taxon>
        <taxon>Alphaproteobacteria</taxon>
        <taxon>Micropepsales</taxon>
        <taxon>Micropepsaceae</taxon>
        <taxon>Rhizomicrobium</taxon>
    </lineage>
</organism>
<evidence type="ECO:0000313" key="4">
    <source>
        <dbReference type="Proteomes" id="UP001499951"/>
    </source>
</evidence>
<evidence type="ECO:0000256" key="1">
    <source>
        <dbReference type="SAM" id="Phobius"/>
    </source>
</evidence>
<comment type="caution">
    <text evidence="3">The sequence shown here is derived from an EMBL/GenBank/DDBJ whole genome shotgun (WGS) entry which is preliminary data.</text>
</comment>
<feature type="transmembrane region" description="Helical" evidence="1">
    <location>
        <begin position="99"/>
        <end position="118"/>
    </location>
</feature>
<dbReference type="NCBIfam" id="NF037970">
    <property type="entry name" value="vanZ_1"/>
    <property type="match status" value="1"/>
</dbReference>
<keyword evidence="1" id="KW-0812">Transmembrane</keyword>
<name>A0ABP3Q5S5_9PROT</name>
<dbReference type="RefSeq" id="WP_166934940.1">
    <property type="nucleotide sequence ID" value="NZ_BAAADD010000009.1"/>
</dbReference>
<keyword evidence="1" id="KW-0472">Membrane</keyword>
<dbReference type="InterPro" id="IPR006976">
    <property type="entry name" value="VanZ-like"/>
</dbReference>
<keyword evidence="4" id="KW-1185">Reference proteome</keyword>
<dbReference type="EMBL" id="BAAADD010000009">
    <property type="protein sequence ID" value="GAA0580958.1"/>
    <property type="molecule type" value="Genomic_DNA"/>
</dbReference>
<dbReference type="Proteomes" id="UP001499951">
    <property type="component" value="Unassembled WGS sequence"/>
</dbReference>
<keyword evidence="1" id="KW-1133">Transmembrane helix</keyword>
<gene>
    <name evidence="3" type="ORF">GCM10008942_32260</name>
</gene>
<evidence type="ECO:0000313" key="3">
    <source>
        <dbReference type="EMBL" id="GAA0580958.1"/>
    </source>
</evidence>
<dbReference type="PANTHER" id="PTHR28008">
    <property type="entry name" value="DOMAIN PROTEIN, PUTATIVE (AFU_ORTHOLOGUE AFUA_3G10980)-RELATED"/>
    <property type="match status" value="1"/>
</dbReference>
<feature type="domain" description="VanZ-like" evidence="2">
    <location>
        <begin position="31"/>
        <end position="110"/>
    </location>
</feature>
<proteinExistence type="predicted"/>
<sequence>MRDFLVKWLPRLAVLVFLPAMAVVSWGELSTTAAAAEANFWDKGLHFIAYFGLAGILCVALKGDRRALTATLLVALFGGVLEILQGFVGRDPDIFDEIANILGAATGAGTGWFALWLVRPKTLAARMGN</sequence>
<feature type="transmembrane region" description="Helical" evidence="1">
    <location>
        <begin position="45"/>
        <end position="61"/>
    </location>
</feature>
<dbReference type="PANTHER" id="PTHR28008:SF1">
    <property type="entry name" value="DOMAIN PROTEIN, PUTATIVE (AFU_ORTHOLOGUE AFUA_3G10980)-RELATED"/>
    <property type="match status" value="1"/>
</dbReference>
<protein>
    <recommendedName>
        <fullName evidence="2">VanZ-like domain-containing protein</fullName>
    </recommendedName>
</protein>